<dbReference type="AlphaFoldDB" id="A0A668T2B8"/>
<evidence type="ECO:0000313" key="13">
    <source>
        <dbReference type="Ensembl" id="ENSOABP00000020362.2"/>
    </source>
</evidence>
<gene>
    <name evidence="13" type="primary">F2RL2</name>
</gene>
<evidence type="ECO:0000256" key="6">
    <source>
        <dbReference type="ARBA" id="ARBA00023136"/>
    </source>
</evidence>
<dbReference type="InterPro" id="IPR017452">
    <property type="entry name" value="GPCR_Rhodpsn_7TM"/>
</dbReference>
<keyword evidence="8" id="KW-0675">Receptor</keyword>
<keyword evidence="9" id="KW-0325">Glycoprotein</keyword>
<keyword evidence="4 11" id="KW-1133">Transmembrane helix</keyword>
<dbReference type="PANTHER" id="PTHR24232:SF0">
    <property type="entry name" value="PROTEINASE-ACTIVATED RECEPTOR 3"/>
    <property type="match status" value="1"/>
</dbReference>
<accession>A0A668T2B8</accession>
<dbReference type="SUPFAM" id="SSF81321">
    <property type="entry name" value="Family A G protein-coupled receptor-like"/>
    <property type="match status" value="1"/>
</dbReference>
<feature type="transmembrane region" description="Helical" evidence="11">
    <location>
        <begin position="170"/>
        <end position="192"/>
    </location>
</feature>
<dbReference type="PRINTS" id="PR01428">
    <property type="entry name" value="PROTEASEAR"/>
</dbReference>
<dbReference type="InterPro" id="IPR003912">
    <property type="entry name" value="Protea_act_rcpt"/>
</dbReference>
<evidence type="ECO:0000256" key="1">
    <source>
        <dbReference type="ARBA" id="ARBA00004651"/>
    </source>
</evidence>
<dbReference type="Pfam" id="PF00001">
    <property type="entry name" value="7tm_1"/>
    <property type="match status" value="1"/>
</dbReference>
<keyword evidence="10" id="KW-0807">Transducer</keyword>
<reference evidence="13" key="1">
    <citation type="submission" date="2025-08" db="UniProtKB">
        <authorList>
            <consortium name="Ensembl"/>
        </authorList>
    </citation>
    <scope>IDENTIFICATION</scope>
</reference>
<dbReference type="GO" id="GO:0015057">
    <property type="term" value="F:thrombin-activated receptor activity"/>
    <property type="evidence" value="ECO:0007669"/>
    <property type="project" value="InterPro"/>
</dbReference>
<feature type="domain" description="G-protein coupled receptors family 1 profile" evidence="12">
    <location>
        <begin position="175"/>
        <end position="320"/>
    </location>
</feature>
<evidence type="ECO:0000256" key="7">
    <source>
        <dbReference type="ARBA" id="ARBA00023157"/>
    </source>
</evidence>
<evidence type="ECO:0000256" key="10">
    <source>
        <dbReference type="ARBA" id="ARBA00023224"/>
    </source>
</evidence>
<dbReference type="GO" id="GO:0005886">
    <property type="term" value="C:plasma membrane"/>
    <property type="evidence" value="ECO:0007669"/>
    <property type="project" value="UniProtKB-SubCell"/>
</dbReference>
<evidence type="ECO:0000313" key="14">
    <source>
        <dbReference type="Proteomes" id="UP000472276"/>
    </source>
</evidence>
<evidence type="ECO:0000256" key="9">
    <source>
        <dbReference type="ARBA" id="ARBA00023180"/>
    </source>
</evidence>
<dbReference type="PRINTS" id="PR00237">
    <property type="entry name" value="GPCRRHODOPSN"/>
</dbReference>
<evidence type="ECO:0000256" key="11">
    <source>
        <dbReference type="SAM" id="Phobius"/>
    </source>
</evidence>
<keyword evidence="5" id="KW-0297">G-protein coupled receptor</keyword>
<keyword evidence="3 11" id="KW-0812">Transmembrane</keyword>
<feature type="transmembrane region" description="Helical" evidence="11">
    <location>
        <begin position="128"/>
        <end position="149"/>
    </location>
</feature>
<evidence type="ECO:0000256" key="2">
    <source>
        <dbReference type="ARBA" id="ARBA00022475"/>
    </source>
</evidence>
<dbReference type="PROSITE" id="PS50262">
    <property type="entry name" value="G_PROTEIN_RECEP_F1_2"/>
    <property type="match status" value="1"/>
</dbReference>
<dbReference type="GO" id="GO:0007200">
    <property type="term" value="P:phospholipase C-activating G protein-coupled receptor signaling pathway"/>
    <property type="evidence" value="ECO:0007669"/>
    <property type="project" value="TreeGrafter"/>
</dbReference>
<keyword evidence="6 11" id="KW-0472">Membrane</keyword>
<dbReference type="GO" id="GO:0035025">
    <property type="term" value="P:positive regulation of Rho protein signal transduction"/>
    <property type="evidence" value="ECO:0007669"/>
    <property type="project" value="TreeGrafter"/>
</dbReference>
<evidence type="ECO:0000256" key="5">
    <source>
        <dbReference type="ARBA" id="ARBA00023040"/>
    </source>
</evidence>
<evidence type="ECO:0000256" key="3">
    <source>
        <dbReference type="ARBA" id="ARBA00022692"/>
    </source>
</evidence>
<proteinExistence type="predicted"/>
<name>A0A668T2B8_OREAU</name>
<dbReference type="GO" id="GO:0007596">
    <property type="term" value="P:blood coagulation"/>
    <property type="evidence" value="ECO:0007669"/>
    <property type="project" value="InterPro"/>
</dbReference>
<evidence type="ECO:0000259" key="12">
    <source>
        <dbReference type="PROSITE" id="PS50262"/>
    </source>
</evidence>
<evidence type="ECO:0000256" key="4">
    <source>
        <dbReference type="ARBA" id="ARBA00022989"/>
    </source>
</evidence>
<organism evidence="13 14">
    <name type="scientific">Oreochromis aureus</name>
    <name type="common">Israeli tilapia</name>
    <name type="synonym">Chromis aureus</name>
    <dbReference type="NCBI Taxonomy" id="47969"/>
    <lineage>
        <taxon>Eukaryota</taxon>
        <taxon>Metazoa</taxon>
        <taxon>Chordata</taxon>
        <taxon>Craniata</taxon>
        <taxon>Vertebrata</taxon>
        <taxon>Euteleostomi</taxon>
        <taxon>Actinopterygii</taxon>
        <taxon>Neopterygii</taxon>
        <taxon>Teleostei</taxon>
        <taxon>Neoteleostei</taxon>
        <taxon>Acanthomorphata</taxon>
        <taxon>Ovalentaria</taxon>
        <taxon>Cichlomorphae</taxon>
        <taxon>Cichliformes</taxon>
        <taxon>Cichlidae</taxon>
        <taxon>African cichlids</taxon>
        <taxon>Pseudocrenilabrinae</taxon>
        <taxon>Oreochromini</taxon>
        <taxon>Oreochromis</taxon>
    </lineage>
</organism>
<dbReference type="Gene3D" id="1.20.1070.10">
    <property type="entry name" value="Rhodopsin 7-helix transmembrane proteins"/>
    <property type="match status" value="2"/>
</dbReference>
<dbReference type="Proteomes" id="UP000472276">
    <property type="component" value="Unassembled WGS sequence"/>
</dbReference>
<sequence length="350" mass="39822">MLVQIYLKIIYISNEQHFHFCVGCFFCFFAAKKRWGEQKNSSEVAFPMPRTFKGTPVINIQPFLNGTQTSFLTYSPPALHLLNNSTVGYLGGSLSTRVIPIIYTLVVTVGIPANMCLLVTKIRKVSSAILYCSLAVSDLFLLLSLFFKAHYHFHGNHWVLGETKSMPKRLCAAWVSLALWGVFGVAIIPELIVQQSYWLPQLNRTTCHDVLPLDHSSHIFLLYYHLILIILFLMVPLVVTIACFARIINELTRSHFDWGMYIKASSLVFSIFLVCFVPPGVLHFLHYVQLFVDGSETLYVYFNAAVCLCCVHACLDPFLFLLVSKAAHSRYHFKTFKSKTRSSVLLTRNM</sequence>
<feature type="transmembrane region" description="Helical" evidence="11">
    <location>
        <begin position="266"/>
        <end position="286"/>
    </location>
</feature>
<dbReference type="Ensembl" id="ENSOABT00000020966.2">
    <property type="protein sequence ID" value="ENSOABP00000020362.2"/>
    <property type="gene ID" value="ENSOABG00000009851.2"/>
</dbReference>
<keyword evidence="7" id="KW-1015">Disulfide bond</keyword>
<feature type="transmembrane region" description="Helical" evidence="11">
    <location>
        <begin position="298"/>
        <end position="323"/>
    </location>
</feature>
<keyword evidence="14" id="KW-1185">Reference proteome</keyword>
<dbReference type="PANTHER" id="PTHR24232">
    <property type="entry name" value="G-PROTEIN COUPLED RECEPTOR"/>
    <property type="match status" value="1"/>
</dbReference>
<evidence type="ECO:0000256" key="8">
    <source>
        <dbReference type="ARBA" id="ARBA00023170"/>
    </source>
</evidence>
<comment type="subcellular location">
    <subcellularLocation>
        <location evidence="1">Cell membrane</location>
        <topology evidence="1">Multi-pass membrane protein</topology>
    </subcellularLocation>
</comment>
<dbReference type="InterPro" id="IPR000276">
    <property type="entry name" value="GPCR_Rhodpsn"/>
</dbReference>
<feature type="transmembrane region" description="Helical" evidence="11">
    <location>
        <begin position="222"/>
        <end position="245"/>
    </location>
</feature>
<keyword evidence="2" id="KW-1003">Cell membrane</keyword>
<feature type="transmembrane region" description="Helical" evidence="11">
    <location>
        <begin position="101"/>
        <end position="122"/>
    </location>
</feature>
<reference evidence="13" key="2">
    <citation type="submission" date="2025-09" db="UniProtKB">
        <authorList>
            <consortium name="Ensembl"/>
        </authorList>
    </citation>
    <scope>IDENTIFICATION</scope>
</reference>
<protein>
    <recommendedName>
        <fullName evidence="12">G-protein coupled receptors family 1 profile domain-containing protein</fullName>
    </recommendedName>
</protein>